<dbReference type="Gene3D" id="1.10.132.10">
    <property type="match status" value="1"/>
</dbReference>
<keyword evidence="6 8" id="KW-0413">Isomerase</keyword>
<dbReference type="InterPro" id="IPR013499">
    <property type="entry name" value="TopoI_euk"/>
</dbReference>
<comment type="similarity">
    <text evidence="3 8 9">Belongs to the type IB topoisomerase family.</text>
</comment>
<evidence type="ECO:0000256" key="7">
    <source>
        <dbReference type="ARBA" id="ARBA00023242"/>
    </source>
</evidence>
<dbReference type="FunFam" id="2.170.11.10:FF:000001">
    <property type="entry name" value="DNA topoisomerase I"/>
    <property type="match status" value="1"/>
</dbReference>
<evidence type="ECO:0000256" key="5">
    <source>
        <dbReference type="ARBA" id="ARBA00023125"/>
    </source>
</evidence>
<dbReference type="CDD" id="cd03488">
    <property type="entry name" value="Topoisomer_IB_N_htopoI_like"/>
    <property type="match status" value="1"/>
</dbReference>
<dbReference type="STRING" id="1561998.A0A1I7T2Y6"/>
<feature type="compositionally biased region" description="Basic and acidic residues" evidence="11">
    <location>
        <begin position="44"/>
        <end position="54"/>
    </location>
</feature>
<dbReference type="AlphaFoldDB" id="A0A1I7T2Y6"/>
<dbReference type="FunFam" id="3.90.15.10:FF:000001">
    <property type="entry name" value="DNA topoisomerase I"/>
    <property type="match status" value="1"/>
</dbReference>
<dbReference type="InterPro" id="IPR001631">
    <property type="entry name" value="TopoI"/>
</dbReference>
<dbReference type="FunFam" id="1.10.10.41:FF:000001">
    <property type="entry name" value="DNA topoisomerase I"/>
    <property type="match status" value="1"/>
</dbReference>
<reference evidence="14" key="1">
    <citation type="submission" date="2016-11" db="UniProtKB">
        <authorList>
            <consortium name="WormBaseParasite"/>
        </authorList>
    </citation>
    <scope>IDENTIFICATION</scope>
</reference>
<feature type="region of interest" description="Disordered" evidence="11">
    <location>
        <begin position="1"/>
        <end position="199"/>
    </location>
</feature>
<feature type="coiled-coil region" evidence="10">
    <location>
        <begin position="698"/>
        <end position="761"/>
    </location>
</feature>
<evidence type="ECO:0000259" key="12">
    <source>
        <dbReference type="SMART" id="SM00435"/>
    </source>
</evidence>
<dbReference type="Proteomes" id="UP000095282">
    <property type="component" value="Unplaced"/>
</dbReference>
<keyword evidence="10" id="KW-0175">Coiled coil</keyword>
<dbReference type="Pfam" id="PF01028">
    <property type="entry name" value="Topoisom_I"/>
    <property type="match status" value="1"/>
</dbReference>
<feature type="active site" description="O-(3'-phospho-DNA)-tyrosine intermediate" evidence="8">
    <location>
        <position position="773"/>
    </location>
</feature>
<dbReference type="WBParaSite" id="Csp11.Scaffold484.g1919.t1">
    <property type="protein sequence ID" value="Csp11.Scaffold484.g1919.t1"/>
    <property type="gene ID" value="Csp11.Scaffold484.g1919"/>
</dbReference>
<dbReference type="PANTHER" id="PTHR10290">
    <property type="entry name" value="DNA TOPOISOMERASE I"/>
    <property type="match status" value="1"/>
</dbReference>
<evidence type="ECO:0000313" key="13">
    <source>
        <dbReference type="Proteomes" id="UP000095282"/>
    </source>
</evidence>
<protein>
    <recommendedName>
        <fullName evidence="9">DNA topoisomerase I</fullName>
        <ecNumber evidence="9">5.6.2.1</ecNumber>
    </recommendedName>
    <alternativeName>
        <fullName evidence="9">DNA topoisomerase 1</fullName>
    </alternativeName>
</protein>
<dbReference type="SUPFAM" id="SSF56349">
    <property type="entry name" value="DNA breaking-rejoining enzymes"/>
    <property type="match status" value="1"/>
</dbReference>
<dbReference type="PANTHER" id="PTHR10290:SF3">
    <property type="entry name" value="DNA TOPOISOMERASE 1"/>
    <property type="match status" value="1"/>
</dbReference>
<dbReference type="InterPro" id="IPR018521">
    <property type="entry name" value="TopoIB_AS"/>
</dbReference>
<dbReference type="GO" id="GO:0005730">
    <property type="term" value="C:nucleolus"/>
    <property type="evidence" value="ECO:0007669"/>
    <property type="project" value="UniProtKB-ARBA"/>
</dbReference>
<dbReference type="Pfam" id="PF02919">
    <property type="entry name" value="Topoisom_I_N"/>
    <property type="match status" value="1"/>
</dbReference>
<keyword evidence="5 8" id="KW-0238">DNA-binding</keyword>
<evidence type="ECO:0000256" key="8">
    <source>
        <dbReference type="PROSITE-ProRule" id="PRU01382"/>
    </source>
</evidence>
<dbReference type="SUPFAM" id="SSF56741">
    <property type="entry name" value="Eukaryotic DNA topoisomerase I, N-terminal DNA-binding fragment"/>
    <property type="match status" value="1"/>
</dbReference>
<evidence type="ECO:0000256" key="11">
    <source>
        <dbReference type="SAM" id="MobiDB-lite"/>
    </source>
</evidence>
<feature type="compositionally biased region" description="Basic and acidic residues" evidence="11">
    <location>
        <begin position="224"/>
        <end position="241"/>
    </location>
</feature>
<proteinExistence type="inferred from homology"/>
<organism evidence="13 14">
    <name type="scientific">Caenorhabditis tropicalis</name>
    <dbReference type="NCBI Taxonomy" id="1561998"/>
    <lineage>
        <taxon>Eukaryota</taxon>
        <taxon>Metazoa</taxon>
        <taxon>Ecdysozoa</taxon>
        <taxon>Nematoda</taxon>
        <taxon>Chromadorea</taxon>
        <taxon>Rhabditida</taxon>
        <taxon>Rhabditina</taxon>
        <taxon>Rhabditomorpha</taxon>
        <taxon>Rhabditoidea</taxon>
        <taxon>Rhabditidae</taxon>
        <taxon>Peloderinae</taxon>
        <taxon>Caenorhabditis</taxon>
    </lineage>
</organism>
<comment type="catalytic activity">
    <reaction evidence="1 8 9">
        <text>ATP-independent breakage of single-stranded DNA, followed by passage and rejoining.</text>
        <dbReference type="EC" id="5.6.2.1"/>
    </reaction>
</comment>
<dbReference type="FunFam" id="1.10.132.10:FF:000009">
    <property type="entry name" value="DNA topoisomerase I"/>
    <property type="match status" value="1"/>
</dbReference>
<keyword evidence="7" id="KW-0539">Nucleus</keyword>
<dbReference type="GO" id="GO:0006265">
    <property type="term" value="P:DNA topological change"/>
    <property type="evidence" value="ECO:0007669"/>
    <property type="project" value="UniProtKB-UniRule"/>
</dbReference>
<feature type="compositionally biased region" description="Basic residues" evidence="11">
    <location>
        <begin position="163"/>
        <end position="183"/>
    </location>
</feature>
<dbReference type="GO" id="GO:0005694">
    <property type="term" value="C:chromosome"/>
    <property type="evidence" value="ECO:0007669"/>
    <property type="project" value="InterPro"/>
</dbReference>
<dbReference type="PROSITE" id="PS00176">
    <property type="entry name" value="TOPO_IB_1"/>
    <property type="match status" value="1"/>
</dbReference>
<feature type="compositionally biased region" description="Acidic residues" evidence="11">
    <location>
        <begin position="187"/>
        <end position="197"/>
    </location>
</feature>
<keyword evidence="4 8" id="KW-0799">Topoisomerase</keyword>
<dbReference type="GO" id="GO:0007059">
    <property type="term" value="P:chromosome segregation"/>
    <property type="evidence" value="ECO:0007669"/>
    <property type="project" value="TreeGrafter"/>
</dbReference>
<dbReference type="InterPro" id="IPR051062">
    <property type="entry name" value="Topoisomerase_IB"/>
</dbReference>
<dbReference type="InterPro" id="IPR013500">
    <property type="entry name" value="TopoI_cat_euk"/>
</dbReference>
<evidence type="ECO:0000256" key="1">
    <source>
        <dbReference type="ARBA" id="ARBA00000213"/>
    </source>
</evidence>
<comment type="subcellular location">
    <subcellularLocation>
        <location evidence="2">Nucleus</location>
    </subcellularLocation>
</comment>
<dbReference type="EC" id="5.6.2.1" evidence="9"/>
<evidence type="ECO:0000313" key="14">
    <source>
        <dbReference type="WBParaSite" id="Csp11.Scaffold484.g1919.t1"/>
    </source>
</evidence>
<evidence type="ECO:0000256" key="2">
    <source>
        <dbReference type="ARBA" id="ARBA00004123"/>
    </source>
</evidence>
<dbReference type="Gene3D" id="1.10.10.41">
    <property type="entry name" value="Yeast DNA topoisomerase - domain 1"/>
    <property type="match status" value="1"/>
</dbReference>
<sequence length="818" mass="95905">MSVEHSHHHSNGNGNGNAIYDTNGNDEIKQEVKEEPMPSDDDDMKISELISREKKEKKKKKRKVDSDEDSGNEYKPEKRKSSSKKNGKKNSDDDDSEVEYKPEVKKQKKKESKKRSRVSSEEFSDGDYSEEDVKPKVKTESDFDAEETNEEERLRKEKEERKRLKREKKERKRREKEAKKIKKQLVDSEEDDVDDDDGDKKKVLSCFAWILDLASSCFKKKKGGDKNKPSTSTTKKDSKKEPPKKRVKKEEDVADVWEWWKEEKKPDGVKWNSLSHMGPLFAPQYVPLPDHVHFRYNGERLKLGLEAEECATFYAGVLDHEYSTMEAFNKNFMKDWRKTMTTKEREKIMDLKKCDFRAIDVFQKEQREIRKAMTKEEKLKIKEEKEAEMKIYGIALIDGHRQKIANFRIEPPGVFRGRGGHPKMGMIKKRIMPEDVIINCGKDTEIPKPPPGHKWKEVRHDNTVTWLCSWTESVLGQNKYIMLNPSSKIKGEKDYEKYETARRLKKKIHGIRERYTEDFKNKEMRVRQRATALYFIDKLALRAGNEKDVDEAADTVGCCSLRVEHIKLFDSAKLNENDKKEKEFVVEFDFLGKDSIRYYNRVAVEKRVFKNLKLFMEGKNPGDDLFDRLDTSTLNEHLRSLMDGLTVKVFRTYNASITLQEQLLKLTNPKDNVAAKILSYNRANRQVAILCNHQRAVSKTFDQSMEKLEQKIKDKKKEVKEAEEALKSARGAEKEKAQKKYDRLKEQLKKLKISRTDKDENKQIALGTSKLNYIDPRITVAWCKKHDVPLEKVFTKTHREKFRWAIDMTNSSEEEFVF</sequence>
<dbReference type="GO" id="GO:0003677">
    <property type="term" value="F:DNA binding"/>
    <property type="evidence" value="ECO:0007669"/>
    <property type="project" value="UniProtKB-UniRule"/>
</dbReference>
<feature type="region of interest" description="Disordered" evidence="11">
    <location>
        <begin position="220"/>
        <end position="247"/>
    </location>
</feature>
<evidence type="ECO:0000256" key="9">
    <source>
        <dbReference type="RuleBase" id="RU365101"/>
    </source>
</evidence>
<dbReference type="InterPro" id="IPR014727">
    <property type="entry name" value="TopoI_cat_a/b-sub_euk"/>
</dbReference>
<comment type="function">
    <text evidence="9">Releases the supercoiling and torsional tension of DNA introduced during the DNA replication and transcription by transiently cleaving and rejoining one strand of the DNA duplex. Introduces a single-strand break via transesterification at the specific target site 5'-[CT]CCTTp site in duplex DNA. The scissile phosphodiester is attacked by the catalytic tyrosine of the enzyme, resulting in the formation of a DNA-(3'-phosphotyrosyl)-enzyme intermediate and the expulsion of a 5'-OH DNA strand. The free DNA strand then undergoes passage around the unbroken strand thus removing DNA supercoils. Finally, in the religation step, the DNA 5'-OH attacks the covalent intermediate to expel the active-site tyrosine and restore the DNA phosphodiester backbone.</text>
</comment>
<accession>A0A1I7T2Y6</accession>
<feature type="compositionally biased region" description="Basic residues" evidence="11">
    <location>
        <begin position="1"/>
        <end position="10"/>
    </location>
</feature>
<feature type="compositionally biased region" description="Basic and acidic residues" evidence="11">
    <location>
        <begin position="151"/>
        <end position="162"/>
    </location>
</feature>
<dbReference type="PROSITE" id="PS52038">
    <property type="entry name" value="TOPO_IB_2"/>
    <property type="match status" value="1"/>
</dbReference>
<dbReference type="GO" id="GO:0006260">
    <property type="term" value="P:DNA replication"/>
    <property type="evidence" value="ECO:0007669"/>
    <property type="project" value="TreeGrafter"/>
</dbReference>
<dbReference type="GO" id="GO:0003917">
    <property type="term" value="F:DNA topoisomerase type I (single strand cut, ATP-independent) activity"/>
    <property type="evidence" value="ECO:0007669"/>
    <property type="project" value="UniProtKB-UniRule"/>
</dbReference>
<evidence type="ECO:0000256" key="6">
    <source>
        <dbReference type="ARBA" id="ARBA00023235"/>
    </source>
</evidence>
<feature type="domain" description="DNA topoisomerase I eukaryotic-type" evidence="12">
    <location>
        <begin position="414"/>
        <end position="787"/>
    </location>
</feature>
<dbReference type="Pfam" id="PF14370">
    <property type="entry name" value="Topo_C_assoc"/>
    <property type="match status" value="1"/>
</dbReference>
<feature type="compositionally biased region" description="Basic residues" evidence="11">
    <location>
        <begin position="106"/>
        <end position="117"/>
    </location>
</feature>
<dbReference type="InterPro" id="IPR013034">
    <property type="entry name" value="DNA_topo_DNA_db_N_dom1"/>
</dbReference>
<dbReference type="InterPro" id="IPR036202">
    <property type="entry name" value="TopoI_DNA-bd_euk_N_sf"/>
</dbReference>
<evidence type="ECO:0000256" key="4">
    <source>
        <dbReference type="ARBA" id="ARBA00023029"/>
    </source>
</evidence>
<keyword evidence="13" id="KW-1185">Reference proteome</keyword>
<evidence type="ECO:0000256" key="10">
    <source>
        <dbReference type="SAM" id="Coils"/>
    </source>
</evidence>
<dbReference type="Gene3D" id="2.170.11.10">
    <property type="entry name" value="DNA Topoisomerase I, domain 2"/>
    <property type="match status" value="1"/>
</dbReference>
<dbReference type="SMART" id="SM00435">
    <property type="entry name" value="TOPEUc"/>
    <property type="match status" value="1"/>
</dbReference>
<evidence type="ECO:0000256" key="3">
    <source>
        <dbReference type="ARBA" id="ARBA00006645"/>
    </source>
</evidence>
<dbReference type="SUPFAM" id="SSF46596">
    <property type="entry name" value="Eukaryotic DNA topoisomerase I, dispensable insert domain"/>
    <property type="match status" value="1"/>
</dbReference>
<dbReference type="InterPro" id="IPR048045">
    <property type="entry name" value="Topoisomer_I_DNA-bd"/>
</dbReference>
<dbReference type="InterPro" id="IPR025834">
    <property type="entry name" value="TopoI_C_dom"/>
</dbReference>
<feature type="compositionally biased region" description="Basic and acidic residues" evidence="11">
    <location>
        <begin position="131"/>
        <end position="141"/>
    </location>
</feature>
<dbReference type="InterPro" id="IPR008336">
    <property type="entry name" value="TopoI_DNA-bd_euk"/>
</dbReference>
<feature type="compositionally biased region" description="Basic and acidic residues" evidence="11">
    <location>
        <begin position="26"/>
        <end position="36"/>
    </location>
</feature>
<dbReference type="CDD" id="cd00659">
    <property type="entry name" value="Topo_IB_C"/>
    <property type="match status" value="1"/>
</dbReference>
<dbReference type="Gene3D" id="3.90.15.10">
    <property type="entry name" value="Topoisomerase I, Chain A, domain 3"/>
    <property type="match status" value="1"/>
</dbReference>
<dbReference type="InterPro" id="IPR011010">
    <property type="entry name" value="DNA_brk_join_enz"/>
</dbReference>
<dbReference type="eggNOG" id="KOG0981">
    <property type="taxonomic scope" value="Eukaryota"/>
</dbReference>
<name>A0A1I7T2Y6_9PELO</name>
<dbReference type="PRINTS" id="PR00416">
    <property type="entry name" value="EUTPISMRASEI"/>
</dbReference>
<dbReference type="InterPro" id="IPR013030">
    <property type="entry name" value="DNA_topo_DNA_db_N_dom2"/>
</dbReference>
<dbReference type="InterPro" id="IPR014711">
    <property type="entry name" value="TopoI_cat_a-hlx-sub_euk"/>
</dbReference>